<feature type="region of interest" description="Disordered" evidence="1">
    <location>
        <begin position="288"/>
        <end position="310"/>
    </location>
</feature>
<feature type="non-terminal residue" evidence="2">
    <location>
        <position position="1"/>
    </location>
</feature>
<protein>
    <submittedName>
        <fullName evidence="2">Uncharacterized protein</fullName>
    </submittedName>
</protein>
<organism evidence="2 3">
    <name type="scientific">Astrephomene gubernaculifera</name>
    <dbReference type="NCBI Taxonomy" id="47775"/>
    <lineage>
        <taxon>Eukaryota</taxon>
        <taxon>Viridiplantae</taxon>
        <taxon>Chlorophyta</taxon>
        <taxon>core chlorophytes</taxon>
        <taxon>Chlorophyceae</taxon>
        <taxon>CS clade</taxon>
        <taxon>Chlamydomonadales</taxon>
        <taxon>Astrephomenaceae</taxon>
        <taxon>Astrephomene</taxon>
    </lineage>
</organism>
<feature type="compositionally biased region" description="Polar residues" evidence="1">
    <location>
        <begin position="28"/>
        <end position="58"/>
    </location>
</feature>
<keyword evidence="3" id="KW-1185">Reference proteome</keyword>
<feature type="compositionally biased region" description="Acidic residues" evidence="1">
    <location>
        <begin position="290"/>
        <end position="300"/>
    </location>
</feature>
<reference evidence="2 3" key="1">
    <citation type="journal article" date="2021" name="Sci. Rep.">
        <title>Genome sequencing of the multicellular alga Astrephomene provides insights into convergent evolution of germ-soma differentiation.</title>
        <authorList>
            <person name="Yamashita S."/>
            <person name="Yamamoto K."/>
            <person name="Matsuzaki R."/>
            <person name="Suzuki S."/>
            <person name="Yamaguchi H."/>
            <person name="Hirooka S."/>
            <person name="Minakuchi Y."/>
            <person name="Miyagishima S."/>
            <person name="Kawachi M."/>
            <person name="Toyoda A."/>
            <person name="Nozaki H."/>
        </authorList>
    </citation>
    <scope>NUCLEOTIDE SEQUENCE [LARGE SCALE GENOMIC DNA]</scope>
    <source>
        <strain evidence="2 3">NIES-4017</strain>
    </source>
</reference>
<gene>
    <name evidence="2" type="ORF">Agub_g5303</name>
</gene>
<dbReference type="AlphaFoldDB" id="A0AAD3HKH5"/>
<feature type="compositionally biased region" description="Low complexity" evidence="1">
    <location>
        <begin position="89"/>
        <end position="100"/>
    </location>
</feature>
<dbReference type="EMBL" id="BMAR01000007">
    <property type="protein sequence ID" value="GFR44137.1"/>
    <property type="molecule type" value="Genomic_DNA"/>
</dbReference>
<dbReference type="Proteomes" id="UP001054857">
    <property type="component" value="Unassembled WGS sequence"/>
</dbReference>
<evidence type="ECO:0000256" key="1">
    <source>
        <dbReference type="SAM" id="MobiDB-lite"/>
    </source>
</evidence>
<comment type="caution">
    <text evidence="2">The sequence shown here is derived from an EMBL/GenBank/DDBJ whole genome shotgun (WGS) entry which is preliminary data.</text>
</comment>
<evidence type="ECO:0000313" key="3">
    <source>
        <dbReference type="Proteomes" id="UP001054857"/>
    </source>
</evidence>
<accession>A0AAD3HKH5</accession>
<feature type="compositionally biased region" description="Gly residues" evidence="1">
    <location>
        <begin position="176"/>
        <end position="185"/>
    </location>
</feature>
<name>A0AAD3HKH5_9CHLO</name>
<feature type="compositionally biased region" description="Low complexity" evidence="1">
    <location>
        <begin position="232"/>
        <end position="250"/>
    </location>
</feature>
<sequence>MLRAVRGWVSGLIEQTGAPAAAPGAPGNQQEQANPQSTQPLQPLTAQGQPPYPQTAQGQLPHPQIHGEYFRPQQPGPVSPPRWHNNGVAAAAPASAAGPSYLVSARKPNKRPASELHQDQDTVPFGDLSRHPANNYQHYTPAAAPRAAGLDSSEFRSSKRHAASVGPHTGPWWLKPGGGQGGRRSGGPQLQPPATDFRRSYGSPLDGVRLGGRKPAAAAAAGAIVPAQGPHDSTAGQSGSAAGSSGQGDAELTQWQRAVRITASSIRPALGRAPLPPMGARRPLKRWYEVGDEEEGDDDVIQTIGGPAAQ</sequence>
<feature type="region of interest" description="Disordered" evidence="1">
    <location>
        <begin position="16"/>
        <end position="256"/>
    </location>
</feature>
<proteinExistence type="predicted"/>
<evidence type="ECO:0000313" key="2">
    <source>
        <dbReference type="EMBL" id="GFR44137.1"/>
    </source>
</evidence>
<feature type="compositionally biased region" description="Low complexity" evidence="1">
    <location>
        <begin position="17"/>
        <end position="27"/>
    </location>
</feature>